<dbReference type="AlphaFoldDB" id="G8TSB5"/>
<name>G8TSB5_SULAD</name>
<evidence type="ECO:0000313" key="7">
    <source>
        <dbReference type="Proteomes" id="UP000005439"/>
    </source>
</evidence>
<dbReference type="SUPFAM" id="SSF56801">
    <property type="entry name" value="Acetyl-CoA synthetase-like"/>
    <property type="match status" value="1"/>
</dbReference>
<dbReference type="FunFam" id="3.30.300.30:FF:000008">
    <property type="entry name" value="2,3-dihydroxybenzoate-AMP ligase"/>
    <property type="match status" value="1"/>
</dbReference>
<dbReference type="KEGG" id="sap:Sulac_2037"/>
<evidence type="ECO:0000256" key="3">
    <source>
        <dbReference type="SAM" id="Phobius"/>
    </source>
</evidence>
<dbReference type="Gene3D" id="3.30.300.30">
    <property type="match status" value="1"/>
</dbReference>
<dbReference type="InterPro" id="IPR042099">
    <property type="entry name" value="ANL_N_sf"/>
</dbReference>
<keyword evidence="3" id="KW-0812">Transmembrane</keyword>
<evidence type="ECO:0000256" key="2">
    <source>
        <dbReference type="ARBA" id="ARBA00022598"/>
    </source>
</evidence>
<keyword evidence="2 6" id="KW-0436">Ligase</keyword>
<dbReference type="PANTHER" id="PTHR24096">
    <property type="entry name" value="LONG-CHAIN-FATTY-ACID--COA LIGASE"/>
    <property type="match status" value="1"/>
</dbReference>
<dbReference type="InterPro" id="IPR025110">
    <property type="entry name" value="AMP-bd_C"/>
</dbReference>
<evidence type="ECO:0000313" key="6">
    <source>
        <dbReference type="EMBL" id="AEW05527.1"/>
    </source>
</evidence>
<dbReference type="HOGENOM" id="CLU_000022_59_7_9"/>
<proteinExistence type="inferred from homology"/>
<dbReference type="PATRIC" id="fig|679936.5.peg.2099"/>
<sequence length="501" mass="54356">MQVLTRVLRDNVKEFGEYPFLYDGDTVFSNVDGLVQAERIRDLLVATGVQPGDRILVSMPNRAEVFFVYQGAMMAGAVVVPVMYLLGRPEIAHILQDAEPVGIFTDRSSLDKVLGAVQDAGVAPRIWSADPSDRVSCLWDNVEVPQAVRPDPGEEDLAVILYTSGTTGSPKGVMLTHKNLYANAQQVIASSPDRDRGVTLGVLPLAHIFGFTVTTVTAMLGGSIVIFRKFDVVEVFEAIQRHRVRGFSAVPAMLYAMVNSPEANRYDLSSLETVSSGSAPCPVPLIEAFQAKFHADVLEGYGLSEAAPVVSGHRRDMPIKPGTVGVLVAGVEARIVDMDGRDLPSGEVGELWVRGDNVSPGYFRRPEASREALDGDGWLHTGDMARMDEDGYLTIVDRKKDVIIRGGFNIYPRDVEDVLVQHPSVAEAAVVGVPSERLGEEAVAFVTAKPGTVIDENEVLSYVGQILAHYKVPKALKVVEALPRNAVGKVLKRTLKEWASP</sequence>
<gene>
    <name evidence="6" type="ordered locus">Sulac_2037</name>
</gene>
<reference evidence="6 7" key="2">
    <citation type="journal article" date="2012" name="Stand. Genomic Sci.">
        <title>Complete genome sequence of the moderately thermophilic mineral-sulfide-oxidizing firmicute Sulfobacillus acidophilus type strain (NAL(T)).</title>
        <authorList>
            <person name="Anderson I."/>
            <person name="Chertkov O."/>
            <person name="Chen A."/>
            <person name="Saunders E."/>
            <person name="Lapidus A."/>
            <person name="Nolan M."/>
            <person name="Lucas S."/>
            <person name="Hammon N."/>
            <person name="Deshpande S."/>
            <person name="Cheng J.F."/>
            <person name="Han C."/>
            <person name="Tapia R."/>
            <person name="Goodwin L.A."/>
            <person name="Pitluck S."/>
            <person name="Liolios K."/>
            <person name="Pagani I."/>
            <person name="Ivanova N."/>
            <person name="Mikhailova N."/>
            <person name="Pati A."/>
            <person name="Palaniappan K."/>
            <person name="Land M."/>
            <person name="Pan C."/>
            <person name="Rohde M."/>
            <person name="Pukall R."/>
            <person name="Goker M."/>
            <person name="Detter J.C."/>
            <person name="Woyke T."/>
            <person name="Bristow J."/>
            <person name="Eisen J.A."/>
            <person name="Markowitz V."/>
            <person name="Hugenholtz P."/>
            <person name="Kyrpides N.C."/>
            <person name="Klenk H.P."/>
            <person name="Mavromatis K."/>
        </authorList>
    </citation>
    <scope>NUCLEOTIDE SEQUENCE [LARGE SCALE GENOMIC DNA]</scope>
    <source>
        <strain evidence="7">ATCC 700253 / DSM 10332 / NAL</strain>
    </source>
</reference>
<dbReference type="EC" id="6.2.1.3" evidence="6"/>
<protein>
    <submittedName>
        <fullName evidence="6">Long-chain-fatty-acid--CoA ligase</fullName>
        <ecNumber evidence="6">6.2.1.3</ecNumber>
    </submittedName>
</protein>
<keyword evidence="7" id="KW-1185">Reference proteome</keyword>
<organism evidence="6 7">
    <name type="scientific">Sulfobacillus acidophilus (strain ATCC 700253 / DSM 10332 / NAL)</name>
    <dbReference type="NCBI Taxonomy" id="679936"/>
    <lineage>
        <taxon>Bacteria</taxon>
        <taxon>Bacillati</taxon>
        <taxon>Bacillota</taxon>
        <taxon>Clostridia</taxon>
        <taxon>Eubacteriales</taxon>
        <taxon>Clostridiales Family XVII. Incertae Sedis</taxon>
        <taxon>Sulfobacillus</taxon>
    </lineage>
</organism>
<evidence type="ECO:0000259" key="4">
    <source>
        <dbReference type="Pfam" id="PF00501"/>
    </source>
</evidence>
<dbReference type="Pfam" id="PF13193">
    <property type="entry name" value="AMP-binding_C"/>
    <property type="match status" value="1"/>
</dbReference>
<dbReference type="EMBL" id="CP003179">
    <property type="protein sequence ID" value="AEW05527.1"/>
    <property type="molecule type" value="Genomic_DNA"/>
</dbReference>
<evidence type="ECO:0000259" key="5">
    <source>
        <dbReference type="Pfam" id="PF13193"/>
    </source>
</evidence>
<feature type="domain" description="AMP-binding enzyme C-terminal" evidence="5">
    <location>
        <begin position="415"/>
        <end position="489"/>
    </location>
</feature>
<comment type="similarity">
    <text evidence="1">Belongs to the ATP-dependent AMP-binding enzyme family.</text>
</comment>
<dbReference type="InterPro" id="IPR000873">
    <property type="entry name" value="AMP-dep_synth/lig_dom"/>
</dbReference>
<dbReference type="PANTHER" id="PTHR24096:SF267">
    <property type="entry name" value="MALONATE--COA LIGASE ACSF3, MITOCHONDRIAL"/>
    <property type="match status" value="1"/>
</dbReference>
<dbReference type="InterPro" id="IPR020845">
    <property type="entry name" value="AMP-binding_CS"/>
</dbReference>
<dbReference type="PROSITE" id="PS00455">
    <property type="entry name" value="AMP_BINDING"/>
    <property type="match status" value="1"/>
</dbReference>
<dbReference type="InterPro" id="IPR020459">
    <property type="entry name" value="AMP-binding"/>
</dbReference>
<reference evidence="7" key="1">
    <citation type="submission" date="2011-12" db="EMBL/GenBank/DDBJ databases">
        <title>The complete genome of chromosome of Sulfobacillus acidophilus DSM 10332.</title>
        <authorList>
            <person name="Lucas S."/>
            <person name="Han J."/>
            <person name="Lapidus A."/>
            <person name="Bruce D."/>
            <person name="Goodwin L."/>
            <person name="Pitluck S."/>
            <person name="Peters L."/>
            <person name="Kyrpides N."/>
            <person name="Mavromatis K."/>
            <person name="Ivanova N."/>
            <person name="Mikhailova N."/>
            <person name="Chertkov O."/>
            <person name="Saunders E."/>
            <person name="Detter J.C."/>
            <person name="Tapia R."/>
            <person name="Han C."/>
            <person name="Land M."/>
            <person name="Hauser L."/>
            <person name="Markowitz V."/>
            <person name="Cheng J.-F."/>
            <person name="Hugenholtz P."/>
            <person name="Woyke T."/>
            <person name="Wu D."/>
            <person name="Pukall R."/>
            <person name="Gehrich-Schroeter G."/>
            <person name="Schneider S."/>
            <person name="Klenk H.-P."/>
            <person name="Eisen J.A."/>
        </authorList>
    </citation>
    <scope>NUCLEOTIDE SEQUENCE [LARGE SCALE GENOMIC DNA]</scope>
    <source>
        <strain evidence="7">ATCC 700253 / DSM 10332 / NAL</strain>
    </source>
</reference>
<dbReference type="GO" id="GO:0004467">
    <property type="term" value="F:long-chain fatty acid-CoA ligase activity"/>
    <property type="evidence" value="ECO:0007669"/>
    <property type="project" value="UniProtKB-EC"/>
</dbReference>
<feature type="transmembrane region" description="Helical" evidence="3">
    <location>
        <begin position="66"/>
        <end position="86"/>
    </location>
</feature>
<dbReference type="Pfam" id="PF00501">
    <property type="entry name" value="AMP-binding"/>
    <property type="match status" value="1"/>
</dbReference>
<keyword evidence="3" id="KW-0472">Membrane</keyword>
<dbReference type="STRING" id="679936.Sulac_2037"/>
<dbReference type="InterPro" id="IPR045851">
    <property type="entry name" value="AMP-bd_C_sf"/>
</dbReference>
<dbReference type="Proteomes" id="UP000005439">
    <property type="component" value="Chromosome"/>
</dbReference>
<feature type="domain" description="AMP-dependent synthetase/ligase" evidence="4">
    <location>
        <begin position="9"/>
        <end position="363"/>
    </location>
</feature>
<accession>G8TSB5</accession>
<evidence type="ECO:0000256" key="1">
    <source>
        <dbReference type="ARBA" id="ARBA00006432"/>
    </source>
</evidence>
<keyword evidence="3" id="KW-1133">Transmembrane helix</keyword>
<dbReference type="PRINTS" id="PR00154">
    <property type="entry name" value="AMPBINDING"/>
</dbReference>
<dbReference type="Gene3D" id="3.40.50.12780">
    <property type="entry name" value="N-terminal domain of ligase-like"/>
    <property type="match status" value="1"/>
</dbReference>